<name>A0A3D9ZJ17_9ACTN</name>
<organism evidence="1 2">
    <name type="scientific">Asanoa ferruginea</name>
    <dbReference type="NCBI Taxonomy" id="53367"/>
    <lineage>
        <taxon>Bacteria</taxon>
        <taxon>Bacillati</taxon>
        <taxon>Actinomycetota</taxon>
        <taxon>Actinomycetes</taxon>
        <taxon>Micromonosporales</taxon>
        <taxon>Micromonosporaceae</taxon>
        <taxon>Asanoa</taxon>
    </lineage>
</organism>
<dbReference type="AlphaFoldDB" id="A0A3D9ZJ17"/>
<gene>
    <name evidence="1" type="ORF">DFJ67_1856</name>
</gene>
<protein>
    <recommendedName>
        <fullName evidence="3">HEAT repeat domain-containing protein</fullName>
    </recommendedName>
</protein>
<proteinExistence type="predicted"/>
<comment type="caution">
    <text evidence="1">The sequence shown here is derived from an EMBL/GenBank/DDBJ whole genome shotgun (WGS) entry which is preliminary data.</text>
</comment>
<dbReference type="RefSeq" id="WP_147315460.1">
    <property type="nucleotide sequence ID" value="NZ_BONB01000038.1"/>
</dbReference>
<evidence type="ECO:0000313" key="1">
    <source>
        <dbReference type="EMBL" id="REF95893.1"/>
    </source>
</evidence>
<evidence type="ECO:0008006" key="3">
    <source>
        <dbReference type="Google" id="ProtNLM"/>
    </source>
</evidence>
<dbReference type="Proteomes" id="UP000256913">
    <property type="component" value="Unassembled WGS sequence"/>
</dbReference>
<sequence length="249" mass="28057">MAEFVHITRAGSARRMPRSGIAAVSHGWAGRRGVYCMPVLPSFTLTYQWVRELRRWHPGVLVAVHLRLPDDEPVTIGHYGAQPDEATAARAVARVRALDDPRGYEVFVPRAVTAAEVRRIRDVPQGVGWRYLPAAHGRRPCACPYCLRRGGFKAARLRRRFAYEEPPKPKNELMAELRAAETADEIIDVLAELGRGRRGGAEELAYLADHPDPHVRQTLESVLRVYRGSEARRLRDRIRRADSAESEPS</sequence>
<dbReference type="EMBL" id="QUMQ01000001">
    <property type="protein sequence ID" value="REF95893.1"/>
    <property type="molecule type" value="Genomic_DNA"/>
</dbReference>
<keyword evidence="2" id="KW-1185">Reference proteome</keyword>
<dbReference type="OrthoDB" id="275217at2"/>
<evidence type="ECO:0000313" key="2">
    <source>
        <dbReference type="Proteomes" id="UP000256913"/>
    </source>
</evidence>
<accession>A0A3D9ZJ17</accession>
<reference evidence="1 2" key="1">
    <citation type="submission" date="2018-08" db="EMBL/GenBank/DDBJ databases">
        <title>Sequencing the genomes of 1000 actinobacteria strains.</title>
        <authorList>
            <person name="Klenk H.-P."/>
        </authorList>
    </citation>
    <scope>NUCLEOTIDE SEQUENCE [LARGE SCALE GENOMIC DNA]</scope>
    <source>
        <strain evidence="1 2">DSM 44099</strain>
    </source>
</reference>